<evidence type="ECO:0000313" key="2">
    <source>
        <dbReference type="Proteomes" id="UP000054770"/>
    </source>
</evidence>
<dbReference type="AlphaFoldDB" id="A0A158KG83"/>
<sequence length="217" mass="24088">MKWMSVDEMTAEVALPAGYRFQWLGRAEIAGVVGSVAAWYPDISVGGASCYLREDYLARHVALAGEVEKDVFVVLIRRGEELAGLFSCERDHDTLALYARLAVIAPQHRGARLGQSCIALAECLARRMDMGMVYGMATLKIPHVQLAFESLGWRLIGIAPGYDREMVEPGVVKRVYEAVYAKVLVEESDLLQPRGRNLTPGTRRFFCHLFPEQGLVG</sequence>
<organism evidence="1 2">
    <name type="scientific">Caballeronia choica</name>
    <dbReference type="NCBI Taxonomy" id="326476"/>
    <lineage>
        <taxon>Bacteria</taxon>
        <taxon>Pseudomonadati</taxon>
        <taxon>Pseudomonadota</taxon>
        <taxon>Betaproteobacteria</taxon>
        <taxon>Burkholderiales</taxon>
        <taxon>Burkholderiaceae</taxon>
        <taxon>Caballeronia</taxon>
    </lineage>
</organism>
<dbReference type="OrthoDB" id="6849174at2"/>
<accession>A0A158KG83</accession>
<dbReference type="Gene3D" id="3.40.630.30">
    <property type="match status" value="1"/>
</dbReference>
<dbReference type="EMBL" id="FCON02000089">
    <property type="protein sequence ID" value="SAL80107.1"/>
    <property type="molecule type" value="Genomic_DNA"/>
</dbReference>
<comment type="caution">
    <text evidence="1">The sequence shown here is derived from an EMBL/GenBank/DDBJ whole genome shotgun (WGS) entry which is preliminary data.</text>
</comment>
<dbReference type="InterPro" id="IPR016181">
    <property type="entry name" value="Acyl_CoA_acyltransferase"/>
</dbReference>
<keyword evidence="2" id="KW-1185">Reference proteome</keyword>
<proteinExistence type="predicted"/>
<evidence type="ECO:0000313" key="1">
    <source>
        <dbReference type="EMBL" id="SAL80107.1"/>
    </source>
</evidence>
<protein>
    <recommendedName>
        <fullName evidence="3">N-acetyltransferase domain-containing protein</fullName>
    </recommendedName>
</protein>
<dbReference type="Proteomes" id="UP000054770">
    <property type="component" value="Unassembled WGS sequence"/>
</dbReference>
<gene>
    <name evidence="1" type="ORF">AWB68_05784</name>
</gene>
<name>A0A158KG83_9BURK</name>
<evidence type="ECO:0008006" key="3">
    <source>
        <dbReference type="Google" id="ProtNLM"/>
    </source>
</evidence>
<reference evidence="1" key="1">
    <citation type="submission" date="2016-01" db="EMBL/GenBank/DDBJ databases">
        <authorList>
            <person name="Peeters C."/>
        </authorList>
    </citation>
    <scope>NUCLEOTIDE SEQUENCE [LARGE SCALE GENOMIC DNA]</scope>
    <source>
        <strain evidence="1">LMG 22940</strain>
    </source>
</reference>
<dbReference type="SUPFAM" id="SSF55729">
    <property type="entry name" value="Acyl-CoA N-acyltransferases (Nat)"/>
    <property type="match status" value="1"/>
</dbReference>
<dbReference type="RefSeq" id="WP_087647777.1">
    <property type="nucleotide sequence ID" value="NZ_FCON02000089.1"/>
</dbReference>